<dbReference type="Pfam" id="PF06725">
    <property type="entry name" value="3D"/>
    <property type="match status" value="1"/>
</dbReference>
<comment type="catalytic activity">
    <reaction evidence="1">
        <text>Exolytic cleavage of the (1-&gt;4)-beta-glycosidic linkage between N-acetylmuramic acid (MurNAc) and N-acetylglucosamine (GlcNAc) residues in peptidoglycan, from either the reducing or the non-reducing ends of the peptidoglycan chains, with concomitant formation of a 1,6-anhydrobond in the MurNAc residue.</text>
        <dbReference type="EC" id="4.2.2.n1"/>
    </reaction>
</comment>
<name>A0A6S6SJ66_9GAMM</name>
<accession>A0A6S6SJ66</accession>
<keyword evidence="6" id="KW-0732">Signal</keyword>
<keyword evidence="3" id="KW-0456">Lyase</keyword>
<dbReference type="Gene3D" id="2.40.240.50">
    <property type="entry name" value="Barwin-like endoglucanases"/>
    <property type="match status" value="1"/>
</dbReference>
<evidence type="ECO:0000256" key="5">
    <source>
        <dbReference type="ARBA" id="ARBA00030918"/>
    </source>
</evidence>
<dbReference type="Pfam" id="PF03562">
    <property type="entry name" value="MltA"/>
    <property type="match status" value="1"/>
</dbReference>
<dbReference type="GO" id="GO:0004553">
    <property type="term" value="F:hydrolase activity, hydrolyzing O-glycosyl compounds"/>
    <property type="evidence" value="ECO:0007669"/>
    <property type="project" value="InterPro"/>
</dbReference>
<dbReference type="InterPro" id="IPR036908">
    <property type="entry name" value="RlpA-like_sf"/>
</dbReference>
<dbReference type="AlphaFoldDB" id="A0A6S6SJ66"/>
<dbReference type="GO" id="GO:0009254">
    <property type="term" value="P:peptidoglycan turnover"/>
    <property type="evidence" value="ECO:0007669"/>
    <property type="project" value="InterPro"/>
</dbReference>
<evidence type="ECO:0000256" key="1">
    <source>
        <dbReference type="ARBA" id="ARBA00001420"/>
    </source>
</evidence>
<evidence type="ECO:0000256" key="2">
    <source>
        <dbReference type="ARBA" id="ARBA00012587"/>
    </source>
</evidence>
<keyword evidence="4" id="KW-0961">Cell wall biogenesis/degradation</keyword>
<dbReference type="GO" id="GO:0071555">
    <property type="term" value="P:cell wall organization"/>
    <property type="evidence" value="ECO:0007669"/>
    <property type="project" value="UniProtKB-KW"/>
</dbReference>
<dbReference type="PANTHER" id="PTHR30124:SF0">
    <property type="entry name" value="MEMBRANE-BOUND LYTIC MUREIN TRANSGLYCOSYLASE A"/>
    <property type="match status" value="1"/>
</dbReference>
<gene>
    <name evidence="8" type="ORF">HELGO_WM31160</name>
</gene>
<keyword evidence="8" id="KW-0326">Glycosidase</keyword>
<dbReference type="InterPro" id="IPR026044">
    <property type="entry name" value="MltA"/>
</dbReference>
<dbReference type="InterPro" id="IPR010611">
    <property type="entry name" value="3D_dom"/>
</dbReference>
<dbReference type="SUPFAM" id="SSF50685">
    <property type="entry name" value="Barwin-like endoglucanases"/>
    <property type="match status" value="1"/>
</dbReference>
<dbReference type="InterPro" id="IPR005300">
    <property type="entry name" value="MltA_B"/>
</dbReference>
<dbReference type="SMART" id="SM00925">
    <property type="entry name" value="MltA"/>
    <property type="match status" value="1"/>
</dbReference>
<protein>
    <recommendedName>
        <fullName evidence="2">peptidoglycan lytic exotransglycosylase</fullName>
        <ecNumber evidence="2">4.2.2.n1</ecNumber>
    </recommendedName>
    <alternativeName>
        <fullName evidence="5">Murein hydrolase A</fullName>
    </alternativeName>
</protein>
<sequence length="442" mass="50053">MNNKQGLKRALALCYLLTAPVSADQYSFYETPQAGALSWWNEHNNLIPPNYPQPWNGQQTSPFQHQAIPSVSPYNNASSIYRAPPQPHYQPATYRAPRQKASAALKCKNLRYVEHAGHCILRSNANLTGLQEQIRYLKKTNLRKKAGGQWANVSNAALLETARALLYRETNHSSDLFNQNFSLYRIGSKNNDERSYFTGYFTPEIQVQSYQDNVYRYPIYGKPPRGTKLTRRQIDNGALQNRGLEIGWTNDLINLYFAHIQGSAIARYPDGKTRYLNYAANNGHAPRNIGRYLKKKNYANGDLSNANVSRWLHQHPEKIHEVLHQNPRYIFFSLAGNKTNTATGTTIIPGHTIAVDKNYIPLGSVLLAEIPRIDHRGKRIGSDWKMLFAQDSGGAIKGPGRIDLYTGVGDAAERQTYQLTGLHKTYLLVRKPGWNENNLANR</sequence>
<dbReference type="EC" id="4.2.2.n1" evidence="2"/>
<dbReference type="GO" id="GO:0019867">
    <property type="term" value="C:outer membrane"/>
    <property type="evidence" value="ECO:0007669"/>
    <property type="project" value="InterPro"/>
</dbReference>
<dbReference type="CDD" id="cd14485">
    <property type="entry name" value="mltA_like_LT_A"/>
    <property type="match status" value="1"/>
</dbReference>
<proteinExistence type="predicted"/>
<dbReference type="CDD" id="cd14668">
    <property type="entry name" value="mlta_B"/>
    <property type="match status" value="1"/>
</dbReference>
<dbReference type="PANTHER" id="PTHR30124">
    <property type="entry name" value="MEMBRANE-BOUND LYTIC MUREIN TRANSGLYCOSYLASE A"/>
    <property type="match status" value="1"/>
</dbReference>
<feature type="chain" id="PRO_5028313477" description="peptidoglycan lytic exotransglycosylase" evidence="6">
    <location>
        <begin position="24"/>
        <end position="442"/>
    </location>
</feature>
<feature type="domain" description="Lytic transglycosylase MltA" evidence="7">
    <location>
        <begin position="204"/>
        <end position="333"/>
    </location>
</feature>
<evidence type="ECO:0000256" key="6">
    <source>
        <dbReference type="SAM" id="SignalP"/>
    </source>
</evidence>
<dbReference type="EMBL" id="CACVAV010000080">
    <property type="protein sequence ID" value="CAA6805056.1"/>
    <property type="molecule type" value="Genomic_DNA"/>
</dbReference>
<feature type="signal peptide" evidence="6">
    <location>
        <begin position="1"/>
        <end position="23"/>
    </location>
</feature>
<evidence type="ECO:0000256" key="4">
    <source>
        <dbReference type="ARBA" id="ARBA00023316"/>
    </source>
</evidence>
<evidence type="ECO:0000313" key="8">
    <source>
        <dbReference type="EMBL" id="CAA6805056.1"/>
    </source>
</evidence>
<evidence type="ECO:0000256" key="3">
    <source>
        <dbReference type="ARBA" id="ARBA00023239"/>
    </source>
</evidence>
<dbReference type="GO" id="GO:0009253">
    <property type="term" value="P:peptidoglycan catabolic process"/>
    <property type="evidence" value="ECO:0007669"/>
    <property type="project" value="TreeGrafter"/>
</dbReference>
<organism evidence="8">
    <name type="scientific">uncultured Thiotrichaceae bacterium</name>
    <dbReference type="NCBI Taxonomy" id="298394"/>
    <lineage>
        <taxon>Bacteria</taxon>
        <taxon>Pseudomonadati</taxon>
        <taxon>Pseudomonadota</taxon>
        <taxon>Gammaproteobacteria</taxon>
        <taxon>Thiotrichales</taxon>
        <taxon>Thiotrichaceae</taxon>
        <taxon>environmental samples</taxon>
    </lineage>
</organism>
<evidence type="ECO:0000259" key="7">
    <source>
        <dbReference type="SMART" id="SM00925"/>
    </source>
</evidence>
<dbReference type="GO" id="GO:0008933">
    <property type="term" value="F:peptidoglycan lytic transglycosylase activity"/>
    <property type="evidence" value="ECO:0007669"/>
    <property type="project" value="TreeGrafter"/>
</dbReference>
<keyword evidence="8" id="KW-0378">Hydrolase</keyword>
<reference evidence="8" key="1">
    <citation type="submission" date="2020-01" db="EMBL/GenBank/DDBJ databases">
        <authorList>
            <person name="Meier V. D."/>
            <person name="Meier V D."/>
        </authorList>
    </citation>
    <scope>NUCLEOTIDE SEQUENCE</scope>
    <source>
        <strain evidence="8">HLG_WM_MAG_08</strain>
    </source>
</reference>